<sequence length="137" mass="15433">MFLLRVFWYFVRLALYKCIGLLRFIGKPGSRFIVPVGLVALALVMRPVWHAAITAQLRLADPGLEPESEVLDVVLFVVVAVLIVAYVILSKIMSLTLSAFPLAMRPLWPQRRLEAPKKDITSAVVRIVVPSLPRRRT</sequence>
<dbReference type="EMBL" id="JAUFPN010000302">
    <property type="protein sequence ID" value="MDN3568720.1"/>
    <property type="molecule type" value="Genomic_DNA"/>
</dbReference>
<dbReference type="RefSeq" id="WP_290320834.1">
    <property type="nucleotide sequence ID" value="NZ_JAUFPN010000302.1"/>
</dbReference>
<reference evidence="3" key="1">
    <citation type="journal article" date="2019" name="Int. J. Syst. Evol. Microbiol.">
        <title>The Global Catalogue of Microorganisms (GCM) 10K type strain sequencing project: providing services to taxonomists for standard genome sequencing and annotation.</title>
        <authorList>
            <consortium name="The Broad Institute Genomics Platform"/>
            <consortium name="The Broad Institute Genome Sequencing Center for Infectious Disease"/>
            <person name="Wu L."/>
            <person name="Ma J."/>
        </authorList>
    </citation>
    <scope>NUCLEOTIDE SEQUENCE [LARGE SCALE GENOMIC DNA]</scope>
    <source>
        <strain evidence="3">CECT 7131</strain>
    </source>
</reference>
<protein>
    <submittedName>
        <fullName evidence="2">Uncharacterized protein</fullName>
    </submittedName>
</protein>
<keyword evidence="1" id="KW-1133">Transmembrane helix</keyword>
<keyword evidence="1" id="KW-0812">Transmembrane</keyword>
<accession>A0ABT8AGB5</accession>
<organism evidence="2 3">
    <name type="scientific">Paeniroseomonas aquatica</name>
    <dbReference type="NCBI Taxonomy" id="373043"/>
    <lineage>
        <taxon>Bacteria</taxon>
        <taxon>Pseudomonadati</taxon>
        <taxon>Pseudomonadota</taxon>
        <taxon>Alphaproteobacteria</taxon>
        <taxon>Acetobacterales</taxon>
        <taxon>Acetobacteraceae</taxon>
        <taxon>Paeniroseomonas</taxon>
    </lineage>
</organism>
<keyword evidence="1" id="KW-0472">Membrane</keyword>
<gene>
    <name evidence="2" type="ORF">QWZ14_30460</name>
</gene>
<keyword evidence="3" id="KW-1185">Reference proteome</keyword>
<feature type="transmembrane region" description="Helical" evidence="1">
    <location>
        <begin position="32"/>
        <end position="53"/>
    </location>
</feature>
<evidence type="ECO:0000313" key="2">
    <source>
        <dbReference type="EMBL" id="MDN3568720.1"/>
    </source>
</evidence>
<evidence type="ECO:0000313" key="3">
    <source>
        <dbReference type="Proteomes" id="UP001529369"/>
    </source>
</evidence>
<feature type="transmembrane region" description="Helical" evidence="1">
    <location>
        <begin position="73"/>
        <end position="103"/>
    </location>
</feature>
<proteinExistence type="predicted"/>
<feature type="transmembrane region" description="Helical" evidence="1">
    <location>
        <begin position="6"/>
        <end position="25"/>
    </location>
</feature>
<comment type="caution">
    <text evidence="2">The sequence shown here is derived from an EMBL/GenBank/DDBJ whole genome shotgun (WGS) entry which is preliminary data.</text>
</comment>
<name>A0ABT8AGB5_9PROT</name>
<evidence type="ECO:0000256" key="1">
    <source>
        <dbReference type="SAM" id="Phobius"/>
    </source>
</evidence>
<dbReference type="Proteomes" id="UP001529369">
    <property type="component" value="Unassembled WGS sequence"/>
</dbReference>